<feature type="non-terminal residue" evidence="2">
    <location>
        <position position="1"/>
    </location>
</feature>
<sequence>WDEGNELGSHVPFMLAIKQAEADLVDSQLGVIQDAGNKGMWAAAMTLLERRFPQDFGRNQRIEVSNQTTIIHRLELGSALEHILLRAAELGSPAGLLTEGDGTASISTTRPVEATPDAE</sequence>
<feature type="region of interest" description="Disordered" evidence="1">
    <location>
        <begin position="96"/>
        <end position="119"/>
    </location>
</feature>
<dbReference type="AlphaFoldDB" id="A0A0F9KEG0"/>
<proteinExistence type="predicted"/>
<evidence type="ECO:0000313" key="2">
    <source>
        <dbReference type="EMBL" id="KKM80654.1"/>
    </source>
</evidence>
<evidence type="ECO:0000256" key="1">
    <source>
        <dbReference type="SAM" id="MobiDB-lite"/>
    </source>
</evidence>
<reference evidence="2" key="1">
    <citation type="journal article" date="2015" name="Nature">
        <title>Complex archaea that bridge the gap between prokaryotes and eukaryotes.</title>
        <authorList>
            <person name="Spang A."/>
            <person name="Saw J.H."/>
            <person name="Jorgensen S.L."/>
            <person name="Zaremba-Niedzwiedzka K."/>
            <person name="Martijn J."/>
            <person name="Lind A.E."/>
            <person name="van Eijk R."/>
            <person name="Schleper C."/>
            <person name="Guy L."/>
            <person name="Ettema T.J."/>
        </authorList>
    </citation>
    <scope>NUCLEOTIDE SEQUENCE</scope>
</reference>
<dbReference type="EMBL" id="LAZR01008145">
    <property type="protein sequence ID" value="KKM80654.1"/>
    <property type="molecule type" value="Genomic_DNA"/>
</dbReference>
<accession>A0A0F9KEG0</accession>
<comment type="caution">
    <text evidence="2">The sequence shown here is derived from an EMBL/GenBank/DDBJ whole genome shotgun (WGS) entry which is preliminary data.</text>
</comment>
<name>A0A0F9KEG0_9ZZZZ</name>
<gene>
    <name evidence="2" type="ORF">LCGC14_1337580</name>
</gene>
<protein>
    <submittedName>
        <fullName evidence="2">Uncharacterized protein</fullName>
    </submittedName>
</protein>
<organism evidence="2">
    <name type="scientific">marine sediment metagenome</name>
    <dbReference type="NCBI Taxonomy" id="412755"/>
    <lineage>
        <taxon>unclassified sequences</taxon>
        <taxon>metagenomes</taxon>
        <taxon>ecological metagenomes</taxon>
    </lineage>
</organism>